<dbReference type="EMBL" id="VWSF01000040">
    <property type="protein sequence ID" value="KAA5538786.1"/>
    <property type="molecule type" value="Genomic_DNA"/>
</dbReference>
<keyword evidence="2" id="KW-1185">Reference proteome</keyword>
<dbReference type="NCBIfam" id="NF035938">
    <property type="entry name" value="EboA_domain"/>
    <property type="match status" value="1"/>
</dbReference>
<dbReference type="Proteomes" id="UP000323426">
    <property type="component" value="Unassembled WGS sequence"/>
</dbReference>
<proteinExistence type="predicted"/>
<name>A0A5M6CV13_9BACT</name>
<protein>
    <recommendedName>
        <fullName evidence="3">EboA domain-containing protein</fullName>
    </recommendedName>
</protein>
<gene>
    <name evidence="1" type="ORF">F0145_25625</name>
</gene>
<evidence type="ECO:0000313" key="2">
    <source>
        <dbReference type="Proteomes" id="UP000323426"/>
    </source>
</evidence>
<sequence length="290" mass="32767">MPNAALHEYLLRILLPQLPATGTTWLQKQLANLKTEKEFYLAFSVAPRFTGKKHLPFTEAELQEAEKLRSGFNPANWTADQVARTLLVFAIPHESPEAYVATLDRLFSTADLNELATLYASLPLLPYPEYHVKRAAEGVRTTMTQVFDAIALNNPYPHDYLPQEAWNQLVLKSVFNVRPLYQIYGLDNRRNEALAQIAIDYAHERWAAGRTLTPELWRLVGPFLKPENLKDIQRLLQTAEEVQPLAAALALTESNLPEAEEILAQHPALTAKIQAENITWQTIGENAYTA</sequence>
<organism evidence="1 2">
    <name type="scientific">Adhaeribacter rhizoryzae</name>
    <dbReference type="NCBI Taxonomy" id="2607907"/>
    <lineage>
        <taxon>Bacteria</taxon>
        <taxon>Pseudomonadati</taxon>
        <taxon>Bacteroidota</taxon>
        <taxon>Cytophagia</taxon>
        <taxon>Cytophagales</taxon>
        <taxon>Hymenobacteraceae</taxon>
        <taxon>Adhaeribacter</taxon>
    </lineage>
</organism>
<evidence type="ECO:0000313" key="1">
    <source>
        <dbReference type="EMBL" id="KAA5538786.1"/>
    </source>
</evidence>
<dbReference type="RefSeq" id="WP_150093486.1">
    <property type="nucleotide sequence ID" value="NZ_VWSF01000040.1"/>
</dbReference>
<dbReference type="InterPro" id="IPR047715">
    <property type="entry name" value="EboA_dom"/>
</dbReference>
<reference evidence="1 2" key="1">
    <citation type="submission" date="2019-09" db="EMBL/GenBank/DDBJ databases">
        <title>Genome sequence and assembly of Adhaeribacter sp.</title>
        <authorList>
            <person name="Chhetri G."/>
        </authorList>
    </citation>
    <scope>NUCLEOTIDE SEQUENCE [LARGE SCALE GENOMIC DNA]</scope>
    <source>
        <strain evidence="1 2">DK36</strain>
    </source>
</reference>
<accession>A0A5M6CV13</accession>
<dbReference type="AlphaFoldDB" id="A0A5M6CV13"/>
<evidence type="ECO:0008006" key="3">
    <source>
        <dbReference type="Google" id="ProtNLM"/>
    </source>
</evidence>
<comment type="caution">
    <text evidence="1">The sequence shown here is derived from an EMBL/GenBank/DDBJ whole genome shotgun (WGS) entry which is preliminary data.</text>
</comment>